<evidence type="ECO:0000313" key="8">
    <source>
        <dbReference type="EMBL" id="CAE2234541.1"/>
    </source>
</evidence>
<dbReference type="PANTHER" id="PTHR33281">
    <property type="entry name" value="UPF0187 PROTEIN YNEE"/>
    <property type="match status" value="1"/>
</dbReference>
<feature type="transmembrane region" description="Helical" evidence="7">
    <location>
        <begin position="305"/>
        <end position="325"/>
    </location>
</feature>
<gene>
    <name evidence="8" type="ORF">OAUR00152_LOCUS13279</name>
</gene>
<dbReference type="Pfam" id="PF25539">
    <property type="entry name" value="Bestrophin_2"/>
    <property type="match status" value="1"/>
</dbReference>
<accession>A0A7S4IN47</accession>
<feature type="transmembrane region" description="Helical" evidence="7">
    <location>
        <begin position="272"/>
        <end position="293"/>
    </location>
</feature>
<evidence type="ECO:0008006" key="9">
    <source>
        <dbReference type="Google" id="ProtNLM"/>
    </source>
</evidence>
<reference evidence="8" key="1">
    <citation type="submission" date="2021-01" db="EMBL/GenBank/DDBJ databases">
        <authorList>
            <person name="Corre E."/>
            <person name="Pelletier E."/>
            <person name="Niang G."/>
            <person name="Scheremetjew M."/>
            <person name="Finn R."/>
            <person name="Kale V."/>
            <person name="Holt S."/>
            <person name="Cochrane G."/>
            <person name="Meng A."/>
            <person name="Brown T."/>
            <person name="Cohen L."/>
        </authorList>
    </citation>
    <scope>NUCLEOTIDE SEQUENCE</scope>
    <source>
        <strain evidence="8">Isolate 1302-5</strain>
    </source>
</reference>
<keyword evidence="4 7" id="KW-1133">Transmembrane helix</keyword>
<protein>
    <recommendedName>
        <fullName evidence="9">Bestrophin homolog</fullName>
    </recommendedName>
</protein>
<dbReference type="GO" id="GO:0005254">
    <property type="term" value="F:chloride channel activity"/>
    <property type="evidence" value="ECO:0007669"/>
    <property type="project" value="InterPro"/>
</dbReference>
<keyword evidence="3 7" id="KW-0812">Transmembrane</keyword>
<proteinExistence type="predicted"/>
<keyword evidence="6 7" id="KW-0472">Membrane</keyword>
<sequence>MTTTAAAALQAFGSAPDSEGMTQSEHRRVTYSDRHHLSVMLQMHGSVWPSVLRWCLLNVALTLVVYFVREREFVDLTFNPIGHKFMSIIASFLLVSRNKIVLDRFWEARTHLGTCFKSCEELVSFSALLTISDTGAGAKIWRQNISYRAILLLRVTIASLEYKNSGIAPWRVSEMPKDEQAEFDNLFPALSGSQKGRLLRRNEHTRWAHNEENSLSYDALRPPLVLAYTVREQIMSFKNGDTLTTPLRLPEELRLLDQVSAFMKAYHSLIKLIAAPVPFPWVQMARTFTFFWLFTLPFALCHQAVSAFTVSLCVFFTTYGFLGLVHVTIELDDPFGDDPNDFDDLQMARNVVEMIYIINYKVDGADSAAELQRRVSGEHPLKAVRKA</sequence>
<evidence type="ECO:0000256" key="6">
    <source>
        <dbReference type="ARBA" id="ARBA00023136"/>
    </source>
</evidence>
<evidence type="ECO:0000256" key="5">
    <source>
        <dbReference type="ARBA" id="ARBA00023065"/>
    </source>
</evidence>
<evidence type="ECO:0000256" key="2">
    <source>
        <dbReference type="ARBA" id="ARBA00022448"/>
    </source>
</evidence>
<evidence type="ECO:0000256" key="1">
    <source>
        <dbReference type="ARBA" id="ARBA00004141"/>
    </source>
</evidence>
<evidence type="ECO:0000256" key="7">
    <source>
        <dbReference type="SAM" id="Phobius"/>
    </source>
</evidence>
<comment type="subcellular location">
    <subcellularLocation>
        <location evidence="1">Membrane</location>
        <topology evidence="1">Multi-pass membrane protein</topology>
    </subcellularLocation>
</comment>
<keyword evidence="5" id="KW-0406">Ion transport</keyword>
<dbReference type="InterPro" id="IPR044669">
    <property type="entry name" value="YneE/VCCN1/2-like"/>
</dbReference>
<dbReference type="AlphaFoldDB" id="A0A7S4IN47"/>
<dbReference type="PANTHER" id="PTHR33281:SF20">
    <property type="match status" value="1"/>
</dbReference>
<dbReference type="EMBL" id="HBKQ01019645">
    <property type="protein sequence ID" value="CAE2234541.1"/>
    <property type="molecule type" value="Transcribed_RNA"/>
</dbReference>
<keyword evidence="2" id="KW-0813">Transport</keyword>
<evidence type="ECO:0000256" key="4">
    <source>
        <dbReference type="ARBA" id="ARBA00022989"/>
    </source>
</evidence>
<evidence type="ECO:0000256" key="3">
    <source>
        <dbReference type="ARBA" id="ARBA00022692"/>
    </source>
</evidence>
<organism evidence="8">
    <name type="scientific">Odontella aurita</name>
    <dbReference type="NCBI Taxonomy" id="265563"/>
    <lineage>
        <taxon>Eukaryota</taxon>
        <taxon>Sar</taxon>
        <taxon>Stramenopiles</taxon>
        <taxon>Ochrophyta</taxon>
        <taxon>Bacillariophyta</taxon>
        <taxon>Mediophyceae</taxon>
        <taxon>Biddulphiophycidae</taxon>
        <taxon>Eupodiscales</taxon>
        <taxon>Odontellaceae</taxon>
        <taxon>Odontella</taxon>
    </lineage>
</organism>
<dbReference type="GO" id="GO:0016020">
    <property type="term" value="C:membrane"/>
    <property type="evidence" value="ECO:0007669"/>
    <property type="project" value="UniProtKB-SubCell"/>
</dbReference>
<name>A0A7S4IN47_9STRA</name>